<dbReference type="InterPro" id="IPR026444">
    <property type="entry name" value="Secre_tail"/>
</dbReference>
<feature type="signal peptide" evidence="2">
    <location>
        <begin position="1"/>
        <end position="18"/>
    </location>
</feature>
<protein>
    <submittedName>
        <fullName evidence="4">T9SS type A sorting domain-containing protein</fullName>
    </submittedName>
</protein>
<organism evidence="4 5">
    <name type="scientific">Cryomorpha ignava</name>
    <dbReference type="NCBI Taxonomy" id="101383"/>
    <lineage>
        <taxon>Bacteria</taxon>
        <taxon>Pseudomonadati</taxon>
        <taxon>Bacteroidota</taxon>
        <taxon>Flavobacteriia</taxon>
        <taxon>Flavobacteriales</taxon>
        <taxon>Cryomorphaceae</taxon>
        <taxon>Cryomorpha</taxon>
    </lineage>
</organism>
<accession>A0A7K3WTB4</accession>
<evidence type="ECO:0000313" key="5">
    <source>
        <dbReference type="Proteomes" id="UP000486602"/>
    </source>
</evidence>
<gene>
    <name evidence="4" type="ORF">G3O08_15610</name>
</gene>
<reference evidence="4 5" key="1">
    <citation type="submission" date="2020-02" db="EMBL/GenBank/DDBJ databases">
        <title>Out from the shadows clarifying the taxonomy of the family Cryomorphaceae and related taxa by utilizing the GTDB taxonomic framework.</title>
        <authorList>
            <person name="Bowman J.P."/>
        </authorList>
    </citation>
    <scope>NUCLEOTIDE SEQUENCE [LARGE SCALE GENOMIC DNA]</scope>
    <source>
        <strain evidence="4 5">QSSC 1-22</strain>
    </source>
</reference>
<dbReference type="EMBL" id="JAAGVY010000036">
    <property type="protein sequence ID" value="NEN24927.1"/>
    <property type="molecule type" value="Genomic_DNA"/>
</dbReference>
<dbReference type="AlphaFoldDB" id="A0A7K3WTB4"/>
<name>A0A7K3WTB4_9FLAO</name>
<evidence type="ECO:0000313" key="4">
    <source>
        <dbReference type="EMBL" id="NEN24927.1"/>
    </source>
</evidence>
<feature type="chain" id="PRO_5029636500" evidence="2">
    <location>
        <begin position="19"/>
        <end position="299"/>
    </location>
</feature>
<dbReference type="Proteomes" id="UP000486602">
    <property type="component" value="Unassembled WGS sequence"/>
</dbReference>
<evidence type="ECO:0000256" key="1">
    <source>
        <dbReference type="ARBA" id="ARBA00022729"/>
    </source>
</evidence>
<evidence type="ECO:0000256" key="2">
    <source>
        <dbReference type="SAM" id="SignalP"/>
    </source>
</evidence>
<keyword evidence="5" id="KW-1185">Reference proteome</keyword>
<evidence type="ECO:0000259" key="3">
    <source>
        <dbReference type="Pfam" id="PF18962"/>
    </source>
</evidence>
<keyword evidence="1 2" id="KW-0732">Signal</keyword>
<feature type="domain" description="Secretion system C-terminal sorting" evidence="3">
    <location>
        <begin position="233"/>
        <end position="296"/>
    </location>
</feature>
<dbReference type="RefSeq" id="WP_163286318.1">
    <property type="nucleotide sequence ID" value="NZ_JAAGVY010000036.1"/>
</dbReference>
<dbReference type="NCBIfam" id="TIGR04183">
    <property type="entry name" value="Por_Secre_tail"/>
    <property type="match status" value="1"/>
</dbReference>
<proteinExistence type="predicted"/>
<dbReference type="Pfam" id="PF18962">
    <property type="entry name" value="Por_Secre_tail"/>
    <property type="match status" value="1"/>
</dbReference>
<comment type="caution">
    <text evidence="4">The sequence shown here is derived from an EMBL/GenBank/DDBJ whole genome shotgun (WGS) entry which is preliminary data.</text>
</comment>
<sequence length="299" mass="33003">MKKIYFFLLTLIIATSLAAQPVVNSNNLETGSAFNLYAMSNVNIANLATAGADITWDISGATATLIGSVNFLEMSETPYAAAYPEANFAMKFTSQSDASVSYSLFNLTESVFEEVANNVGTANSVSFLNYRTSLSFPFSFNSSNTDTYQKENQEIKTIINMYDGYGTFTANASTTTEVIRMNTDDNGNTSINWWKSDPLVPLFQGSSNGFVLWELTSTSMSIPVSHSNQLIEIYPNPAADELHIINKEQLSKIEIYNSLGQLQLTTTQALIDISILKSGVYILKAWSEKSYASQKFMKY</sequence>